<name>A0ABN9WCR6_9DINO</name>
<feature type="region of interest" description="Disordered" evidence="1">
    <location>
        <begin position="264"/>
        <end position="289"/>
    </location>
</feature>
<dbReference type="Gene3D" id="3.50.50.60">
    <property type="entry name" value="FAD/NAD(P)-binding domain"/>
    <property type="match status" value="1"/>
</dbReference>
<dbReference type="InterPro" id="IPR036188">
    <property type="entry name" value="FAD/NAD-bd_sf"/>
</dbReference>
<evidence type="ECO:0008006" key="4">
    <source>
        <dbReference type="Google" id="ProtNLM"/>
    </source>
</evidence>
<dbReference type="SUPFAM" id="SSF51905">
    <property type="entry name" value="FAD/NAD(P)-binding domain"/>
    <property type="match status" value="1"/>
</dbReference>
<dbReference type="Proteomes" id="UP001189429">
    <property type="component" value="Unassembled WGS sequence"/>
</dbReference>
<protein>
    <recommendedName>
        <fullName evidence="4">Protoporphyrinogen oxidase</fullName>
    </recommendedName>
</protein>
<feature type="compositionally biased region" description="Polar residues" evidence="1">
    <location>
        <begin position="274"/>
        <end position="289"/>
    </location>
</feature>
<evidence type="ECO:0000313" key="3">
    <source>
        <dbReference type="Proteomes" id="UP001189429"/>
    </source>
</evidence>
<comment type="caution">
    <text evidence="2">The sequence shown here is derived from an EMBL/GenBank/DDBJ whole genome shotgun (WGS) entry which is preliminary data.</text>
</comment>
<evidence type="ECO:0000256" key="1">
    <source>
        <dbReference type="SAM" id="MobiDB-lite"/>
    </source>
</evidence>
<keyword evidence="3" id="KW-1185">Reference proteome</keyword>
<gene>
    <name evidence="2" type="ORF">PCOR1329_LOCUS66141</name>
</gene>
<reference evidence="2" key="1">
    <citation type="submission" date="2023-10" db="EMBL/GenBank/DDBJ databases">
        <authorList>
            <person name="Chen Y."/>
            <person name="Shah S."/>
            <person name="Dougan E. K."/>
            <person name="Thang M."/>
            <person name="Chan C."/>
        </authorList>
    </citation>
    <scope>NUCLEOTIDE SEQUENCE [LARGE SCALE GENOMIC DNA]</scope>
</reference>
<proteinExistence type="predicted"/>
<accession>A0ABN9WCR6</accession>
<evidence type="ECO:0000313" key="2">
    <source>
        <dbReference type="EMBL" id="CAK0884108.1"/>
    </source>
</evidence>
<sequence length="289" mass="31504">MSSDCLTAHLLSSFFRTDRRYMAYGAGVLFGRTPQWGARVVGQALGTWLGGRYTQGWALLDVLAFAPPGRVGKKAQTRAPVPDARVQEAKAPAADPDLQFEVVVIGGGVIGLSLALRLASSLRGRQRVRVYESSWTKADGVLRRDSVSANSGRGLQVVTLEHGAFSQLPVDAQERIFPPDSFMSQWPLLDGREHSRNVSLGDLEAALLEVVQEAPYRDVIELHRGVYDRSEHDRVASEDMFHALVLADGPDAVSARREVFGQLFGPGDPAENAESFSAPRSASPTTRRH</sequence>
<organism evidence="2 3">
    <name type="scientific">Prorocentrum cordatum</name>
    <dbReference type="NCBI Taxonomy" id="2364126"/>
    <lineage>
        <taxon>Eukaryota</taxon>
        <taxon>Sar</taxon>
        <taxon>Alveolata</taxon>
        <taxon>Dinophyceae</taxon>
        <taxon>Prorocentrales</taxon>
        <taxon>Prorocentraceae</taxon>
        <taxon>Prorocentrum</taxon>
    </lineage>
</organism>
<dbReference type="EMBL" id="CAUYUJ010018504">
    <property type="protein sequence ID" value="CAK0884108.1"/>
    <property type="molecule type" value="Genomic_DNA"/>
</dbReference>